<accession>A0A0F9DBJ9</accession>
<protein>
    <submittedName>
        <fullName evidence="2">Uncharacterized protein</fullName>
    </submittedName>
</protein>
<evidence type="ECO:0000256" key="1">
    <source>
        <dbReference type="SAM" id="Phobius"/>
    </source>
</evidence>
<evidence type="ECO:0000313" key="2">
    <source>
        <dbReference type="EMBL" id="KKL51086.1"/>
    </source>
</evidence>
<dbReference type="EMBL" id="LAZR01032366">
    <property type="protein sequence ID" value="KKL51086.1"/>
    <property type="molecule type" value="Genomic_DNA"/>
</dbReference>
<sequence>MFRAALDKEGQKYTADFGTIFWDTHIAQSLGRPASKILWLCLLIFLALGLYIVLQGLFKKETNKDIIKVALLIGILLVPCFLTIYFLKNHSIIHKFTALKFSIPFSTIPFILVPAAFLAFLGKSSKKHFLTTAAALMMIVLSGIYIINVYSNYHILFPGENQTFNQKAEAAQFISENTSYNEIVFSPDYKIDIYPPQLLSVSMKRVYKIKAVSQIQEQVKNVEGDFSVDFFVKGEKPEISPRLKILLPLAYDVIQKDNFRLYKIKKEDILSQKI</sequence>
<gene>
    <name evidence="2" type="ORF">LCGC14_2299010</name>
</gene>
<feature type="transmembrane region" description="Helical" evidence="1">
    <location>
        <begin position="128"/>
        <end position="147"/>
    </location>
</feature>
<organism evidence="2">
    <name type="scientific">marine sediment metagenome</name>
    <dbReference type="NCBI Taxonomy" id="412755"/>
    <lineage>
        <taxon>unclassified sequences</taxon>
        <taxon>metagenomes</taxon>
        <taxon>ecological metagenomes</taxon>
    </lineage>
</organism>
<name>A0A0F9DBJ9_9ZZZZ</name>
<feature type="transmembrane region" description="Helical" evidence="1">
    <location>
        <begin position="99"/>
        <end position="121"/>
    </location>
</feature>
<feature type="transmembrane region" description="Helical" evidence="1">
    <location>
        <begin position="37"/>
        <end position="54"/>
    </location>
</feature>
<keyword evidence="1" id="KW-1133">Transmembrane helix</keyword>
<feature type="transmembrane region" description="Helical" evidence="1">
    <location>
        <begin position="66"/>
        <end position="87"/>
    </location>
</feature>
<proteinExistence type="predicted"/>
<keyword evidence="1" id="KW-0472">Membrane</keyword>
<reference evidence="2" key="1">
    <citation type="journal article" date="2015" name="Nature">
        <title>Complex archaea that bridge the gap between prokaryotes and eukaryotes.</title>
        <authorList>
            <person name="Spang A."/>
            <person name="Saw J.H."/>
            <person name="Jorgensen S.L."/>
            <person name="Zaremba-Niedzwiedzka K."/>
            <person name="Martijn J."/>
            <person name="Lind A.E."/>
            <person name="van Eijk R."/>
            <person name="Schleper C."/>
            <person name="Guy L."/>
            <person name="Ettema T.J."/>
        </authorList>
    </citation>
    <scope>NUCLEOTIDE SEQUENCE</scope>
</reference>
<dbReference type="AlphaFoldDB" id="A0A0F9DBJ9"/>
<keyword evidence="1" id="KW-0812">Transmembrane</keyword>
<comment type="caution">
    <text evidence="2">The sequence shown here is derived from an EMBL/GenBank/DDBJ whole genome shotgun (WGS) entry which is preliminary data.</text>
</comment>